<reference evidence="2" key="1">
    <citation type="submission" date="2022-05" db="EMBL/GenBank/DDBJ databases">
        <title>The Musa troglodytarum L. genome provides insights into the mechanism of non-climacteric behaviour and enrichment of carotenoids.</title>
        <authorList>
            <person name="Wang J."/>
        </authorList>
    </citation>
    <scope>NUCLEOTIDE SEQUENCE</scope>
    <source>
        <tissue evidence="2">Leaf</tissue>
    </source>
</reference>
<name>A0A9E7GC82_9LILI</name>
<evidence type="ECO:0000313" key="2">
    <source>
        <dbReference type="EMBL" id="URE09309.1"/>
    </source>
</evidence>
<protein>
    <submittedName>
        <fullName evidence="2">Uncharacterized protein</fullName>
    </submittedName>
</protein>
<accession>A0A9E7GC82</accession>
<organism evidence="2 3">
    <name type="scientific">Musa troglodytarum</name>
    <name type="common">fe'i banana</name>
    <dbReference type="NCBI Taxonomy" id="320322"/>
    <lineage>
        <taxon>Eukaryota</taxon>
        <taxon>Viridiplantae</taxon>
        <taxon>Streptophyta</taxon>
        <taxon>Embryophyta</taxon>
        <taxon>Tracheophyta</taxon>
        <taxon>Spermatophyta</taxon>
        <taxon>Magnoliopsida</taxon>
        <taxon>Liliopsida</taxon>
        <taxon>Zingiberales</taxon>
        <taxon>Musaceae</taxon>
        <taxon>Musa</taxon>
    </lineage>
</organism>
<dbReference type="OrthoDB" id="10409521at2759"/>
<sequence>MEDEGMMKDAPRKTQLWRVDHNSTFYFKRTPSPTSSSPTGSSVRRQRISLRFCTTSNREWWDTTDDEREDSEHLGLVATAAEGGENLADGLQRFDNAAERNAGTVGKDAAGIVPGGGGWFVRDYAKDVAEEAFDQGDESVEAAGDDLENDEHHGVRQPTEVVSSLRLLLLLLRRIHSPQPRSEVRNRRRWTTSDGNPVDRHGSSDWIGRETGGRWPATTHLHQPRKKPTLGRTAIERRSNPSTLPLTLKWQRIGNDCTNFKERHFLG</sequence>
<evidence type="ECO:0000256" key="1">
    <source>
        <dbReference type="SAM" id="MobiDB-lite"/>
    </source>
</evidence>
<evidence type="ECO:0000313" key="3">
    <source>
        <dbReference type="Proteomes" id="UP001055439"/>
    </source>
</evidence>
<keyword evidence="3" id="KW-1185">Reference proteome</keyword>
<dbReference type="AlphaFoldDB" id="A0A9E7GC82"/>
<proteinExistence type="predicted"/>
<dbReference type="Proteomes" id="UP001055439">
    <property type="component" value="Chromosome 6"/>
</dbReference>
<feature type="region of interest" description="Disordered" evidence="1">
    <location>
        <begin position="183"/>
        <end position="207"/>
    </location>
</feature>
<dbReference type="EMBL" id="CP097508">
    <property type="protein sequence ID" value="URE09309.1"/>
    <property type="molecule type" value="Genomic_DNA"/>
</dbReference>
<feature type="compositionally biased region" description="Basic and acidic residues" evidence="1">
    <location>
        <begin position="197"/>
        <end position="207"/>
    </location>
</feature>
<gene>
    <name evidence="2" type="ORF">MUK42_35775</name>
</gene>